<dbReference type="Proteomes" id="UP000037122">
    <property type="component" value="Unassembled WGS sequence"/>
</dbReference>
<dbReference type="VEuPathDB" id="FungiDB:QG37_08117"/>
<name>A0A0L0NNG3_CANAR</name>
<evidence type="ECO:0000313" key="2">
    <source>
        <dbReference type="Proteomes" id="UP000037122"/>
    </source>
</evidence>
<dbReference type="AlphaFoldDB" id="A0A0L0NNG3"/>
<reference evidence="2" key="1">
    <citation type="journal article" date="2015" name="BMC Genomics">
        <title>Draft genome of a commonly misdiagnosed multidrug resistant pathogen Candida auris.</title>
        <authorList>
            <person name="Chatterjee S."/>
            <person name="Alampalli S.V."/>
            <person name="Nageshan R.K."/>
            <person name="Chettiar S.T."/>
            <person name="Joshi S."/>
            <person name="Tatu U.S."/>
        </authorList>
    </citation>
    <scope>NUCLEOTIDE SEQUENCE [LARGE SCALE GENOMIC DNA]</scope>
    <source>
        <strain evidence="2">6684</strain>
    </source>
</reference>
<sequence length="51" mass="5664">MYISSVAAEETNTRMQPLMTWSILVMALKIAMTNHEAEAIQPSVPKSLESL</sequence>
<organism evidence="1 2">
    <name type="scientific">Candidozyma auris</name>
    <name type="common">Yeast</name>
    <name type="synonym">Candida auris</name>
    <dbReference type="NCBI Taxonomy" id="498019"/>
    <lineage>
        <taxon>Eukaryota</taxon>
        <taxon>Fungi</taxon>
        <taxon>Dikarya</taxon>
        <taxon>Ascomycota</taxon>
        <taxon>Saccharomycotina</taxon>
        <taxon>Pichiomycetes</taxon>
        <taxon>Metschnikowiaceae</taxon>
        <taxon>Candidozyma</taxon>
    </lineage>
</organism>
<accession>A0A0L0NNG3</accession>
<dbReference type="EMBL" id="LGST01000067">
    <property type="protein sequence ID" value="KND95578.1"/>
    <property type="molecule type" value="Genomic_DNA"/>
</dbReference>
<comment type="caution">
    <text evidence="1">The sequence shown here is derived from an EMBL/GenBank/DDBJ whole genome shotgun (WGS) entry which is preliminary data.</text>
</comment>
<protein>
    <submittedName>
        <fullName evidence="1">Uncharacterized protein</fullName>
    </submittedName>
</protein>
<evidence type="ECO:0000313" key="1">
    <source>
        <dbReference type="EMBL" id="KND95578.1"/>
    </source>
</evidence>
<gene>
    <name evidence="1" type="ORF">QG37_08117</name>
</gene>
<proteinExistence type="predicted"/>